<name>A0A3G8ZPU2_9FLAO</name>
<dbReference type="Proteomes" id="UP000272316">
    <property type="component" value="Chromosome"/>
</dbReference>
<evidence type="ECO:0000313" key="2">
    <source>
        <dbReference type="Proteomes" id="UP000272316"/>
    </source>
</evidence>
<dbReference type="RefSeq" id="WP_124987235.1">
    <property type="nucleotide sequence ID" value="NZ_CP034160.1"/>
</dbReference>
<dbReference type="Gene3D" id="2.60.120.260">
    <property type="entry name" value="Galactose-binding domain-like"/>
    <property type="match status" value="1"/>
</dbReference>
<dbReference type="AlphaFoldDB" id="A0A3G8ZPU2"/>
<reference evidence="2" key="1">
    <citation type="submission" date="2018-11" db="EMBL/GenBank/DDBJ databases">
        <title>Proposal to divide the Flavobacteriaceae and reorganize its genera based on Amino Acid Identity values calculated from whole genome sequences.</title>
        <authorList>
            <person name="Nicholson A.C."/>
            <person name="Gulvik C.A."/>
            <person name="Whitney A.M."/>
            <person name="Sheth M."/>
            <person name="Batra D."/>
            <person name="Pryor J."/>
            <person name="Bernardet J.-F."/>
            <person name="Hugo C."/>
            <person name="Kampfer P."/>
            <person name="Newman J.D."/>
            <person name="McQuiston J.R."/>
        </authorList>
    </citation>
    <scope>NUCLEOTIDE SEQUENCE [LARGE SCALE GENOMIC DNA]</scope>
    <source>
        <strain evidence="2">H6466</strain>
    </source>
</reference>
<evidence type="ECO:0000313" key="1">
    <source>
        <dbReference type="EMBL" id="AZI56554.1"/>
    </source>
</evidence>
<protein>
    <submittedName>
        <fullName evidence="1">Uncharacterized protein</fullName>
    </submittedName>
</protein>
<gene>
    <name evidence="1" type="ORF">EIB75_15360</name>
</gene>
<dbReference type="KEGG" id="eva:EIB75_15360"/>
<accession>A0A3G8ZPU2</accession>
<dbReference type="EMBL" id="CP034160">
    <property type="protein sequence ID" value="AZI56554.1"/>
    <property type="molecule type" value="Genomic_DNA"/>
</dbReference>
<organism evidence="1 2">
    <name type="scientific">Epilithonimonas vandammei</name>
    <dbReference type="NCBI Taxonomy" id="2487072"/>
    <lineage>
        <taxon>Bacteria</taxon>
        <taxon>Pseudomonadati</taxon>
        <taxon>Bacteroidota</taxon>
        <taxon>Flavobacteriia</taxon>
        <taxon>Flavobacteriales</taxon>
        <taxon>Weeksellaceae</taxon>
        <taxon>Chryseobacterium group</taxon>
        <taxon>Epilithonimonas</taxon>
    </lineage>
</organism>
<proteinExistence type="predicted"/>
<sequence length="272" mass="28966">MKNYLFSIRRIVFGFFLLFIVFFVRGQVYGPITFGSGSLPTDWTNDSSWTFSTSNASSGYTTPSASGSGNATIINGASNTQYLTSANIDFSSFKSGILKFGVVKSSASFTKDLVVSVDINNAGTYTAFTSTVSNATITTSWSLITLNLGTVIDSKSQVKIRFNTVGSGSGTPNIRIDDVTLYGTAANSSYASVTAGLGTEPATLSSLINTQASSSLNFDFLVTDDANTTNGNDSLPTLISQIVIAQGAGNDIAEGCERKFKELFVDRRQRIY</sequence>